<accession>A0ABT4XSP1</accession>
<keyword evidence="2" id="KW-1185">Reference proteome</keyword>
<dbReference type="Gene3D" id="3.40.50.150">
    <property type="entry name" value="Vaccinia Virus protein VP39"/>
    <property type="match status" value="1"/>
</dbReference>
<comment type="caution">
    <text evidence="1">The sequence shown here is derived from an EMBL/GenBank/DDBJ whole genome shotgun (WGS) entry which is preliminary data.</text>
</comment>
<dbReference type="Pfam" id="PF13489">
    <property type="entry name" value="Methyltransf_23"/>
    <property type="match status" value="1"/>
</dbReference>
<evidence type="ECO:0000313" key="1">
    <source>
        <dbReference type="EMBL" id="MDA7424965.1"/>
    </source>
</evidence>
<dbReference type="GO" id="GO:0008168">
    <property type="term" value="F:methyltransferase activity"/>
    <property type="evidence" value="ECO:0007669"/>
    <property type="project" value="UniProtKB-KW"/>
</dbReference>
<gene>
    <name evidence="1" type="ORF">PFY00_09525</name>
</gene>
<dbReference type="GO" id="GO:0032259">
    <property type="term" value="P:methylation"/>
    <property type="evidence" value="ECO:0007669"/>
    <property type="project" value="UniProtKB-KW"/>
</dbReference>
<name>A0ABT4XSP1_9RHOB</name>
<dbReference type="RefSeq" id="WP_271432324.1">
    <property type="nucleotide sequence ID" value="NZ_JAQIOY010000003.1"/>
</dbReference>
<keyword evidence="1" id="KW-0808">Transferase</keyword>
<dbReference type="EMBL" id="JAQIOY010000003">
    <property type="protein sequence ID" value="MDA7424965.1"/>
    <property type="molecule type" value="Genomic_DNA"/>
</dbReference>
<dbReference type="CDD" id="cd02440">
    <property type="entry name" value="AdoMet_MTases"/>
    <property type="match status" value="1"/>
</dbReference>
<reference evidence="1 2" key="1">
    <citation type="submission" date="2023-01" db="EMBL/GenBank/DDBJ databases">
        <title>Thalassococcus onchidii sp. nov., isolated from a marine invertebrate from the South China Sea.</title>
        <authorList>
            <person name="Xu S."/>
            <person name="Liu Z."/>
            <person name="Xu Y."/>
        </authorList>
    </citation>
    <scope>NUCLEOTIDE SEQUENCE [LARGE SCALE GENOMIC DNA]</scope>
    <source>
        <strain evidence="1 2">KCTC 32084</strain>
    </source>
</reference>
<keyword evidence="1" id="KW-0489">Methyltransferase</keyword>
<protein>
    <submittedName>
        <fullName evidence="1">Class I SAM-dependent methyltransferase</fullName>
    </submittedName>
</protein>
<dbReference type="SUPFAM" id="SSF53335">
    <property type="entry name" value="S-adenosyl-L-methionine-dependent methyltransferases"/>
    <property type="match status" value="2"/>
</dbReference>
<proteinExistence type="predicted"/>
<sequence length="585" mass="65226">MAKPKMNVKTDICTVNALLEQGHPRMVGQEDLRRVSSVASELASGSTILEMGPWLGFLSVELARHGDLHVVDNFVWTKDHARRVPGFIEIGDSFKPLFEDIMARTEGVPTVHESDFGDFEWDGPQIDLLVVDSPKNPKALFECLSSVIEALVPGARVLIKNGLNPKQHQMMGYIDRLIRLGLFDFDQDNDFQRCNIATLTVKAAPGARSGILSDALRSEPMSQESADPAPHFFAVVQMSQQVQTGQWSKAYETLEATAANPEMLRLWEELEVTLSSDVPPMELAIFSEIVKLHHDPSENLMSAEDDLRTPIGAARAFWINNAGQEWRARSIAPAVIAQASAFGYMDWPREIGNMLPGRDVLDVGCGSGLHGIGYLCLGANTFLGVDPSLRLDRDRVKNLAAKRREAFGWTPEQIAEQIEPWAVVPSILQDVENDRTFDLAVLNDCLSQSDDVDGLLAAVAKRLRAGGQIVLRHKNFYCWNGHRQAPKTIDAIDVNDPDQANLIDWKHLSWDAPEDHYTRRVLNRVRLDTLMQSVERYFDLDVVEEKPATAAIGHDRLTPEIMAQHPELSERDFLVQSLSCIATVK</sequence>
<evidence type="ECO:0000313" key="2">
    <source>
        <dbReference type="Proteomes" id="UP001210720"/>
    </source>
</evidence>
<dbReference type="Proteomes" id="UP001210720">
    <property type="component" value="Unassembled WGS sequence"/>
</dbReference>
<organism evidence="1 2">
    <name type="scientific">Thalassococcus lentus</name>
    <dbReference type="NCBI Taxonomy" id="1210524"/>
    <lineage>
        <taxon>Bacteria</taxon>
        <taxon>Pseudomonadati</taxon>
        <taxon>Pseudomonadota</taxon>
        <taxon>Alphaproteobacteria</taxon>
        <taxon>Rhodobacterales</taxon>
        <taxon>Roseobacteraceae</taxon>
        <taxon>Thalassococcus</taxon>
    </lineage>
</organism>
<dbReference type="InterPro" id="IPR029063">
    <property type="entry name" value="SAM-dependent_MTases_sf"/>
</dbReference>